<dbReference type="InterPro" id="IPR011990">
    <property type="entry name" value="TPR-like_helical_dom_sf"/>
</dbReference>
<organism evidence="1 2">
    <name type="scientific">Lachnoclostridium phytofermentans</name>
    <dbReference type="NCBI Taxonomy" id="66219"/>
    <lineage>
        <taxon>Bacteria</taxon>
        <taxon>Bacillati</taxon>
        <taxon>Bacillota</taxon>
        <taxon>Clostridia</taxon>
        <taxon>Lachnospirales</taxon>
        <taxon>Lachnospiraceae</taxon>
    </lineage>
</organism>
<proteinExistence type="predicted"/>
<gene>
    <name evidence="1" type="ORF">DHW61_09510</name>
</gene>
<protein>
    <submittedName>
        <fullName evidence="1">Uncharacterized protein</fullName>
    </submittedName>
</protein>
<reference evidence="1 2" key="1">
    <citation type="journal article" date="2018" name="Nat. Biotechnol.">
        <title>A standardized bacterial taxonomy based on genome phylogeny substantially revises the tree of life.</title>
        <authorList>
            <person name="Parks D.H."/>
            <person name="Chuvochina M."/>
            <person name="Waite D.W."/>
            <person name="Rinke C."/>
            <person name="Skarshewski A."/>
            <person name="Chaumeil P.A."/>
            <person name="Hugenholtz P."/>
        </authorList>
    </citation>
    <scope>NUCLEOTIDE SEQUENCE [LARGE SCALE GENOMIC DNA]</scope>
    <source>
        <strain evidence="1">UBA11728</strain>
    </source>
</reference>
<dbReference type="AlphaFoldDB" id="A0A3D2X6M1"/>
<evidence type="ECO:0000313" key="1">
    <source>
        <dbReference type="EMBL" id="HCL02636.1"/>
    </source>
</evidence>
<dbReference type="Gene3D" id="1.25.40.10">
    <property type="entry name" value="Tetratricopeptide repeat domain"/>
    <property type="match status" value="1"/>
</dbReference>
<comment type="caution">
    <text evidence="1">The sequence shown here is derived from an EMBL/GenBank/DDBJ whole genome shotgun (WGS) entry which is preliminary data.</text>
</comment>
<name>A0A3D2X6M1_9FIRM</name>
<accession>A0A3D2X6M1</accession>
<evidence type="ECO:0000313" key="2">
    <source>
        <dbReference type="Proteomes" id="UP000262969"/>
    </source>
</evidence>
<sequence length="204" mass="23707">MPIILGIILILGAWIAYQKRKSERNSKKNSKIFWDKENQSNLVRKKDLSTLSYITIPYDSLPFKETGDIELAQIQKQLYELREQKIVNLSHITNTDLKLEYGIANLNLLSSYDQNFTNLIRLLNKWANLLYEKGEKQQAANVLEFALSIGSDISSSYTLLAKLYLEFDRKEEISSLITRAMELQTILKDSILDQLYKMYGKEEE</sequence>
<dbReference type="EMBL" id="DPVV01000312">
    <property type="protein sequence ID" value="HCL02636.1"/>
    <property type="molecule type" value="Genomic_DNA"/>
</dbReference>
<dbReference type="Proteomes" id="UP000262969">
    <property type="component" value="Unassembled WGS sequence"/>
</dbReference>
<dbReference type="SUPFAM" id="SSF48452">
    <property type="entry name" value="TPR-like"/>
    <property type="match status" value="1"/>
</dbReference>